<feature type="compositionally biased region" description="Basic residues" evidence="1">
    <location>
        <begin position="147"/>
        <end position="157"/>
    </location>
</feature>
<protein>
    <submittedName>
        <fullName evidence="2">Uncharacterized protein</fullName>
    </submittedName>
</protein>
<keyword evidence="3" id="KW-1185">Reference proteome</keyword>
<proteinExistence type="predicted"/>
<evidence type="ECO:0000313" key="3">
    <source>
        <dbReference type="Proteomes" id="UP001066276"/>
    </source>
</evidence>
<comment type="caution">
    <text evidence="2">The sequence shown here is derived from an EMBL/GenBank/DDBJ whole genome shotgun (WGS) entry which is preliminary data.</text>
</comment>
<evidence type="ECO:0000313" key="2">
    <source>
        <dbReference type="EMBL" id="KAJ1150352.1"/>
    </source>
</evidence>
<name>A0AAV7RET4_PLEWA</name>
<sequence length="170" mass="17646">MSPPGSTQEVAPQLQGAAPPAVHSPRAGAPSRLSPEGKPLPHRVGPGLRTGPVPLTILHTAGPAESRCSQKLQRREKPKAARTGKVSATTRAAKSQVRHGATGAAGGGAARLSHRLAPNHSATPGPHAHKKWLRASASARPVNCARGRGRWQARPRNQHTSSGRIPAPKA</sequence>
<dbReference type="EMBL" id="JANPWB010000009">
    <property type="protein sequence ID" value="KAJ1150352.1"/>
    <property type="molecule type" value="Genomic_DNA"/>
</dbReference>
<dbReference type="AlphaFoldDB" id="A0AAV7RET4"/>
<feature type="compositionally biased region" description="Polar residues" evidence="1">
    <location>
        <begin position="1"/>
        <end position="10"/>
    </location>
</feature>
<evidence type="ECO:0000256" key="1">
    <source>
        <dbReference type="SAM" id="MobiDB-lite"/>
    </source>
</evidence>
<gene>
    <name evidence="2" type="ORF">NDU88_003146</name>
</gene>
<reference evidence="2" key="1">
    <citation type="journal article" date="2022" name="bioRxiv">
        <title>Sequencing and chromosome-scale assembly of the giantPleurodeles waltlgenome.</title>
        <authorList>
            <person name="Brown T."/>
            <person name="Elewa A."/>
            <person name="Iarovenko S."/>
            <person name="Subramanian E."/>
            <person name="Araus A.J."/>
            <person name="Petzold A."/>
            <person name="Susuki M."/>
            <person name="Suzuki K.-i.T."/>
            <person name="Hayashi T."/>
            <person name="Toyoda A."/>
            <person name="Oliveira C."/>
            <person name="Osipova E."/>
            <person name="Leigh N.D."/>
            <person name="Simon A."/>
            <person name="Yun M.H."/>
        </authorList>
    </citation>
    <scope>NUCLEOTIDE SEQUENCE</scope>
    <source>
        <strain evidence="2">20211129_DDA</strain>
        <tissue evidence="2">Liver</tissue>
    </source>
</reference>
<accession>A0AAV7RET4</accession>
<dbReference type="Proteomes" id="UP001066276">
    <property type="component" value="Chromosome 5"/>
</dbReference>
<feature type="region of interest" description="Disordered" evidence="1">
    <location>
        <begin position="1"/>
        <end position="170"/>
    </location>
</feature>
<organism evidence="2 3">
    <name type="scientific">Pleurodeles waltl</name>
    <name type="common">Iberian ribbed newt</name>
    <dbReference type="NCBI Taxonomy" id="8319"/>
    <lineage>
        <taxon>Eukaryota</taxon>
        <taxon>Metazoa</taxon>
        <taxon>Chordata</taxon>
        <taxon>Craniata</taxon>
        <taxon>Vertebrata</taxon>
        <taxon>Euteleostomi</taxon>
        <taxon>Amphibia</taxon>
        <taxon>Batrachia</taxon>
        <taxon>Caudata</taxon>
        <taxon>Salamandroidea</taxon>
        <taxon>Salamandridae</taxon>
        <taxon>Pleurodelinae</taxon>
        <taxon>Pleurodeles</taxon>
    </lineage>
</organism>